<dbReference type="AlphaFoldDB" id="A0AAV3Q7F1"/>
<evidence type="ECO:0000313" key="3">
    <source>
        <dbReference type="Proteomes" id="UP001454036"/>
    </source>
</evidence>
<proteinExistence type="predicted"/>
<sequence>MDRFGYCEYHKDHGHDTDECYELKAEIQKLIKRGYLKEYVDARARPQPRPKSPPKENKNYQRGRSTSSPQGKNINRRYPSPRLAGHIDTISGDRAGGGESRNAKKNYVWREVYSSPSIPVCIEAISFSNAELLGIEVPHDDPIVIAPVIANYTVERMLVDT</sequence>
<evidence type="ECO:0008006" key="4">
    <source>
        <dbReference type="Google" id="ProtNLM"/>
    </source>
</evidence>
<keyword evidence="3" id="KW-1185">Reference proteome</keyword>
<gene>
    <name evidence="2" type="ORF">LIER_15976</name>
</gene>
<feature type="compositionally biased region" description="Polar residues" evidence="1">
    <location>
        <begin position="60"/>
        <end position="73"/>
    </location>
</feature>
<evidence type="ECO:0000313" key="2">
    <source>
        <dbReference type="EMBL" id="GAA0159121.1"/>
    </source>
</evidence>
<evidence type="ECO:0000256" key="1">
    <source>
        <dbReference type="SAM" id="MobiDB-lite"/>
    </source>
</evidence>
<name>A0AAV3Q7F1_LITER</name>
<feature type="region of interest" description="Disordered" evidence="1">
    <location>
        <begin position="41"/>
        <end position="101"/>
    </location>
</feature>
<dbReference type="Proteomes" id="UP001454036">
    <property type="component" value="Unassembled WGS sequence"/>
</dbReference>
<accession>A0AAV3Q7F1</accession>
<organism evidence="2 3">
    <name type="scientific">Lithospermum erythrorhizon</name>
    <name type="common">Purple gromwell</name>
    <name type="synonym">Lithospermum officinale var. erythrorhizon</name>
    <dbReference type="NCBI Taxonomy" id="34254"/>
    <lineage>
        <taxon>Eukaryota</taxon>
        <taxon>Viridiplantae</taxon>
        <taxon>Streptophyta</taxon>
        <taxon>Embryophyta</taxon>
        <taxon>Tracheophyta</taxon>
        <taxon>Spermatophyta</taxon>
        <taxon>Magnoliopsida</taxon>
        <taxon>eudicotyledons</taxon>
        <taxon>Gunneridae</taxon>
        <taxon>Pentapetalae</taxon>
        <taxon>asterids</taxon>
        <taxon>lamiids</taxon>
        <taxon>Boraginales</taxon>
        <taxon>Boraginaceae</taxon>
        <taxon>Boraginoideae</taxon>
        <taxon>Lithospermeae</taxon>
        <taxon>Lithospermum</taxon>
    </lineage>
</organism>
<dbReference type="EMBL" id="BAABME010003525">
    <property type="protein sequence ID" value="GAA0159121.1"/>
    <property type="molecule type" value="Genomic_DNA"/>
</dbReference>
<reference evidence="2 3" key="1">
    <citation type="submission" date="2024-01" db="EMBL/GenBank/DDBJ databases">
        <title>The complete chloroplast genome sequence of Lithospermum erythrorhizon: insights into the phylogenetic relationship among Boraginaceae species and the maternal lineages of purple gromwells.</title>
        <authorList>
            <person name="Okada T."/>
            <person name="Watanabe K."/>
        </authorList>
    </citation>
    <scope>NUCLEOTIDE SEQUENCE [LARGE SCALE GENOMIC DNA]</scope>
</reference>
<comment type="caution">
    <text evidence="2">The sequence shown here is derived from an EMBL/GenBank/DDBJ whole genome shotgun (WGS) entry which is preliminary data.</text>
</comment>
<protein>
    <recommendedName>
        <fullName evidence="4">Reverse transcriptase domain-containing protein</fullName>
    </recommendedName>
</protein>